<dbReference type="Proteomes" id="UP000597989">
    <property type="component" value="Unassembled WGS sequence"/>
</dbReference>
<evidence type="ECO:0008006" key="3">
    <source>
        <dbReference type="Google" id="ProtNLM"/>
    </source>
</evidence>
<accession>A0A917KB79</accession>
<dbReference type="RefSeq" id="WP_229680570.1">
    <property type="nucleotide sequence ID" value="NZ_BMMT01000026.1"/>
</dbReference>
<dbReference type="EMBL" id="BMMT01000026">
    <property type="protein sequence ID" value="GGJ06259.1"/>
    <property type="molecule type" value="Genomic_DNA"/>
</dbReference>
<reference evidence="1 2" key="1">
    <citation type="journal article" date="2014" name="Int. J. Syst. Evol. Microbiol.">
        <title>Complete genome sequence of Corynebacterium casei LMG S-19264T (=DSM 44701T), isolated from a smear-ripened cheese.</title>
        <authorList>
            <consortium name="US DOE Joint Genome Institute (JGI-PGF)"/>
            <person name="Walter F."/>
            <person name="Albersmeier A."/>
            <person name="Kalinowski J."/>
            <person name="Ruckert C."/>
        </authorList>
    </citation>
    <scope>NUCLEOTIDE SEQUENCE [LARGE SCALE GENOMIC DNA]</scope>
    <source>
        <strain evidence="1 2">CGMCC 4.7206</strain>
    </source>
</reference>
<comment type="caution">
    <text evidence="1">The sequence shown here is derived from an EMBL/GenBank/DDBJ whole genome shotgun (WGS) entry which is preliminary data.</text>
</comment>
<proteinExistence type="predicted"/>
<dbReference type="AlphaFoldDB" id="A0A917KB79"/>
<name>A0A917KB79_9PSEU</name>
<evidence type="ECO:0000313" key="2">
    <source>
        <dbReference type="Proteomes" id="UP000597989"/>
    </source>
</evidence>
<protein>
    <recommendedName>
        <fullName evidence="3">Basic secretory peptidase family protein</fullName>
    </recommendedName>
</protein>
<sequence>MAAAAVLVGVSGVSLPESQPAAPAPVAGRSGLAPGSAVRALLERRADAVLRRDEAAFSATVDPLAPADFQQHQLALFRNLAAIPFAQLSFELDSTAEPGLATDTWVPPVRFQYALANVDSVPTRRPLGYVFARRGGSWYVADDRGNGSSRGWRGPWDFGPCHVARPPSGLVIGHRAAAVERVARLLGAAVADVTEVWGTGWSQRVGVVLAETAEELRALVGPEFAVEGIAAVAVADRVDTAARRVEGPRVVLTPRAAEQLSDAALGVVLRHEITHIAARADTVEGAPRWMLEGFADYVGYRESGVAPPDIAPELVRRLREDGPPHDLPDDGDFHQGGRRLDLAYQQSWSVVRHLAERLGEPRLVHLYRRVALTRDPGEVDAILREETGMTTRDLAADWAAALPADFHP</sequence>
<gene>
    <name evidence="1" type="ORF">GCM10011581_49030</name>
</gene>
<organism evidence="1 2">
    <name type="scientific">Saccharopolyspora thermophila</name>
    <dbReference type="NCBI Taxonomy" id="89367"/>
    <lineage>
        <taxon>Bacteria</taxon>
        <taxon>Bacillati</taxon>
        <taxon>Actinomycetota</taxon>
        <taxon>Actinomycetes</taxon>
        <taxon>Pseudonocardiales</taxon>
        <taxon>Pseudonocardiaceae</taxon>
        <taxon>Saccharopolyspora</taxon>
    </lineage>
</organism>
<evidence type="ECO:0000313" key="1">
    <source>
        <dbReference type="EMBL" id="GGJ06259.1"/>
    </source>
</evidence>